<proteinExistence type="predicted"/>
<keyword evidence="1" id="KW-0175">Coiled coil</keyword>
<evidence type="ECO:0000256" key="1">
    <source>
        <dbReference type="SAM" id="Coils"/>
    </source>
</evidence>
<feature type="coiled-coil region" evidence="1">
    <location>
        <begin position="130"/>
        <end position="206"/>
    </location>
</feature>
<protein>
    <submittedName>
        <fullName evidence="3">Uncharacterized protein</fullName>
    </submittedName>
</protein>
<dbReference type="EMBL" id="SNRW01000294">
    <property type="protein sequence ID" value="KAA6402041.1"/>
    <property type="molecule type" value="Genomic_DNA"/>
</dbReference>
<reference evidence="3 4" key="1">
    <citation type="submission" date="2019-03" db="EMBL/GenBank/DDBJ databases">
        <title>Single cell metagenomics reveals metabolic interactions within the superorganism composed of flagellate Streblomastix strix and complex community of Bacteroidetes bacteria on its surface.</title>
        <authorList>
            <person name="Treitli S.C."/>
            <person name="Kolisko M."/>
            <person name="Husnik F."/>
            <person name="Keeling P."/>
            <person name="Hampl V."/>
        </authorList>
    </citation>
    <scope>NUCLEOTIDE SEQUENCE [LARGE SCALE GENOMIC DNA]</scope>
    <source>
        <strain evidence="3">ST1C</strain>
    </source>
</reference>
<dbReference type="Proteomes" id="UP000324800">
    <property type="component" value="Unassembled WGS sequence"/>
</dbReference>
<feature type="region of interest" description="Disordered" evidence="2">
    <location>
        <begin position="456"/>
        <end position="487"/>
    </location>
</feature>
<evidence type="ECO:0000256" key="2">
    <source>
        <dbReference type="SAM" id="MobiDB-lite"/>
    </source>
</evidence>
<evidence type="ECO:0000313" key="4">
    <source>
        <dbReference type="Proteomes" id="UP000324800"/>
    </source>
</evidence>
<feature type="region of interest" description="Disordered" evidence="2">
    <location>
        <begin position="75"/>
        <end position="104"/>
    </location>
</feature>
<organism evidence="3 4">
    <name type="scientific">Streblomastix strix</name>
    <dbReference type="NCBI Taxonomy" id="222440"/>
    <lineage>
        <taxon>Eukaryota</taxon>
        <taxon>Metamonada</taxon>
        <taxon>Preaxostyla</taxon>
        <taxon>Oxymonadida</taxon>
        <taxon>Streblomastigidae</taxon>
        <taxon>Streblomastix</taxon>
    </lineage>
</organism>
<accession>A0A5J4X477</accession>
<gene>
    <name evidence="3" type="ORF">EZS28_002436</name>
</gene>
<feature type="compositionally biased region" description="Polar residues" evidence="2">
    <location>
        <begin position="79"/>
        <end position="89"/>
    </location>
</feature>
<feature type="compositionally biased region" description="Polar residues" evidence="2">
    <location>
        <begin position="461"/>
        <end position="487"/>
    </location>
</feature>
<dbReference type="AlphaFoldDB" id="A0A5J4X477"/>
<sequence length="655" mass="74302">MNFASPVSIASHFGMSSGVFTGDNISLGEFEGTGFSDAFSKFLASASSIPGQQSTLQQSYQSPNFLQAEVTLPPGSDIAKQSLSPQDTPEPSIKKEEEKEEINVDNKVEQSNIADDKEESDILGDLIRKLGQKTIENKRLRDELSKYKDNNDGIMIKLQELSKENDKVQNELRDITNSSQKMINEIERLHLEKDQIGSQYKETKEQFRKIHFLQYLFLRLIVQSLNNLARQHPKPEGISMSHLSQVLNSISSNISFIKHTQISTQHTFLQLLLALLSAEHCSAEDPDTVYCPHSSFQNEIMVVEMVQTLKEISSTNKPDKEVGKKGVDLNRKSSYQSQLNSNSLQVEILNVYDNIAACFKFAQLNISSEFFSNNGVIFVAPHLLSQHPAIVSKTVQLFLALSRQQPINYTSMTELNSIIQPNSEILKLSISPSSAFLYSQSPSPTHFKYPYSSYRDKDNKQGNIQRSQSYDNYSQVHDSQKRSSSISSELSFKGKNLKKIIQIQSTSRDFIQGSMQIEAKEGTVFERECGNSWIQLLLFRALRRCFRFQAIQSMQEDTDIEQIEDEIDITKKVEEIESSIVILLERTTKNSAIATQIDGKEKLAELIREKIRLMNKQKEKEKDDQLNSTRISSNARKQLLISNLKAILRNISLLQ</sequence>
<name>A0A5J4X477_9EUKA</name>
<comment type="caution">
    <text evidence="3">The sequence shown here is derived from an EMBL/GenBank/DDBJ whole genome shotgun (WGS) entry which is preliminary data.</text>
</comment>
<evidence type="ECO:0000313" key="3">
    <source>
        <dbReference type="EMBL" id="KAA6402041.1"/>
    </source>
</evidence>
<feature type="compositionally biased region" description="Basic and acidic residues" evidence="2">
    <location>
        <begin position="92"/>
        <end position="104"/>
    </location>
</feature>